<dbReference type="GO" id="GO:0030915">
    <property type="term" value="C:Smc5-Smc6 complex"/>
    <property type="evidence" value="ECO:0007669"/>
    <property type="project" value="UniProtKB-UniRule"/>
</dbReference>
<dbReference type="AlphaFoldDB" id="H2AP11"/>
<keyword evidence="4 7" id="KW-0233">DNA recombination</keyword>
<comment type="similarity">
    <text evidence="2 7">Belongs to the NSE4 family.</text>
</comment>
<dbReference type="GO" id="GO:0006310">
    <property type="term" value="P:DNA recombination"/>
    <property type="evidence" value="ECO:0007669"/>
    <property type="project" value="UniProtKB-UniRule"/>
</dbReference>
<dbReference type="InterPro" id="IPR014854">
    <property type="entry name" value="Nse4_C"/>
</dbReference>
<dbReference type="EMBL" id="HE650821">
    <property type="protein sequence ID" value="CCF56111.1"/>
    <property type="molecule type" value="Genomic_DNA"/>
</dbReference>
<dbReference type="GO" id="GO:0019789">
    <property type="term" value="F:SUMO transferase activity"/>
    <property type="evidence" value="ECO:0007669"/>
    <property type="project" value="EnsemblFungi"/>
</dbReference>
<dbReference type="GO" id="GO:0006281">
    <property type="term" value="P:DNA repair"/>
    <property type="evidence" value="ECO:0007669"/>
    <property type="project" value="UniProtKB-UniRule"/>
</dbReference>
<dbReference type="FunCoup" id="H2AP11">
    <property type="interactions" value="32"/>
</dbReference>
<evidence type="ECO:0000313" key="11">
    <source>
        <dbReference type="Proteomes" id="UP000005220"/>
    </source>
</evidence>
<evidence type="ECO:0000256" key="5">
    <source>
        <dbReference type="ARBA" id="ARBA00023204"/>
    </source>
</evidence>
<dbReference type="STRING" id="1071382.H2AP11"/>
<evidence type="ECO:0000256" key="6">
    <source>
        <dbReference type="ARBA" id="ARBA00023242"/>
    </source>
</evidence>
<proteinExistence type="inferred from homology"/>
<comment type="subunit">
    <text evidence="7">Component of the SMC5-SMC6 complex.</text>
</comment>
<sequence length="367" mass="42245">MSLKRSHPEEEDVEQSGNEYGGIDVFGALNEYRKMQLELAKDRAKAIKDGDIGTVVDRLEQVDKLFDVVKGKSDNVLLASDAKTLVSINELAEMNVRNLKLGENKSTLAIDDMMGYLKKFLLKEYFDLNQITLADTQGSLEDSNEDGNENEKEDGDSRRQDVATAIGERFKESTIRKNYLSQFQRYDEFPQFNWFRLGTLYTNVSKSISATDHLLGPFSLEKKVRTINKKPRVIENIGEMTRAEKVTRNDLNQDQNVTTPEQVKKCFKQLNKKIGVDGRISLFEFIINPTSFAKSVENLFYTSFLIKENRIMLEPDEEQGVPYIRIRPVDKAKKVNNSNQNHIIFQLDMPTWEKLKLKFNITKSFLE</sequence>
<evidence type="ECO:0000259" key="9">
    <source>
        <dbReference type="Pfam" id="PF08743"/>
    </source>
</evidence>
<keyword evidence="6 7" id="KW-0539">Nucleus</keyword>
<dbReference type="Pfam" id="PF08743">
    <property type="entry name" value="Nse4_C"/>
    <property type="match status" value="1"/>
</dbReference>
<evidence type="ECO:0000256" key="1">
    <source>
        <dbReference type="ARBA" id="ARBA00004123"/>
    </source>
</evidence>
<keyword evidence="3 7" id="KW-0227">DNA damage</keyword>
<evidence type="ECO:0000256" key="2">
    <source>
        <dbReference type="ARBA" id="ARBA00008997"/>
    </source>
</evidence>
<evidence type="ECO:0000256" key="4">
    <source>
        <dbReference type="ARBA" id="ARBA00023172"/>
    </source>
</evidence>
<keyword evidence="5 7" id="KW-0234">DNA repair</keyword>
<dbReference type="GeneID" id="13885976"/>
<keyword evidence="11" id="KW-1185">Reference proteome</keyword>
<dbReference type="KEGG" id="kaf:KAFR_0A06760"/>
<protein>
    <recommendedName>
        <fullName evidence="7">Non-structural maintenance of chromosomes element 4</fullName>
    </recommendedName>
</protein>
<dbReference type="PANTHER" id="PTHR16140:SF0">
    <property type="entry name" value="NON-STRUCTURAL MAINTENANCE OF CHROMOSOMES ELEMENT 4"/>
    <property type="match status" value="1"/>
</dbReference>
<evidence type="ECO:0000256" key="7">
    <source>
        <dbReference type="RuleBase" id="RU365071"/>
    </source>
</evidence>
<dbReference type="HOGENOM" id="CLU_041037_5_1_1"/>
<evidence type="ECO:0000313" key="10">
    <source>
        <dbReference type="EMBL" id="CCF56111.1"/>
    </source>
</evidence>
<gene>
    <name evidence="10" type="primary">KAFR0A06760</name>
    <name evidence="10" type="ORF">KAFR_0A06760</name>
</gene>
<dbReference type="OrthoDB" id="361242at2759"/>
<dbReference type="eggNOG" id="KOG2866">
    <property type="taxonomic scope" value="Eukaryota"/>
</dbReference>
<feature type="domain" description="Non-structural maintenance of chromosome element 4 C-terminal" evidence="9">
    <location>
        <begin position="280"/>
        <end position="366"/>
    </location>
</feature>
<dbReference type="RefSeq" id="XP_003955246.1">
    <property type="nucleotide sequence ID" value="XM_003955197.1"/>
</dbReference>
<name>H2AP11_KAZAF</name>
<feature type="compositionally biased region" description="Acidic residues" evidence="8">
    <location>
        <begin position="142"/>
        <end position="154"/>
    </location>
</feature>
<dbReference type="InParanoid" id="H2AP11"/>
<comment type="function">
    <text evidence="7">Component of the SMC5-SMC6 complex, that promotes sister chromatid alignment after DNA damage and facilitates double-stranded DNA breaks (DSBs) repair via homologous recombination between sister chromatids.</text>
</comment>
<accession>H2AP11</accession>
<dbReference type="GO" id="GO:0005634">
    <property type="term" value="C:nucleus"/>
    <property type="evidence" value="ECO:0007669"/>
    <property type="project" value="UniProtKB-SubCell"/>
</dbReference>
<evidence type="ECO:0000256" key="8">
    <source>
        <dbReference type="SAM" id="MobiDB-lite"/>
    </source>
</evidence>
<evidence type="ECO:0000256" key="3">
    <source>
        <dbReference type="ARBA" id="ARBA00022763"/>
    </source>
</evidence>
<dbReference type="InterPro" id="IPR027786">
    <property type="entry name" value="Nse4/EID"/>
</dbReference>
<organism evidence="10 11">
    <name type="scientific">Kazachstania africana (strain ATCC 22294 / BCRC 22015 / CBS 2517 / CECT 1963 / NBRC 1671 / NRRL Y-8276)</name>
    <name type="common">Yeast</name>
    <name type="synonym">Kluyveromyces africanus</name>
    <dbReference type="NCBI Taxonomy" id="1071382"/>
    <lineage>
        <taxon>Eukaryota</taxon>
        <taxon>Fungi</taxon>
        <taxon>Dikarya</taxon>
        <taxon>Ascomycota</taxon>
        <taxon>Saccharomycotina</taxon>
        <taxon>Saccharomycetes</taxon>
        <taxon>Saccharomycetales</taxon>
        <taxon>Saccharomycetaceae</taxon>
        <taxon>Kazachstania</taxon>
    </lineage>
</organism>
<feature type="region of interest" description="Disordered" evidence="8">
    <location>
        <begin position="137"/>
        <end position="161"/>
    </location>
</feature>
<reference evidence="10 11" key="1">
    <citation type="journal article" date="2011" name="Proc. Natl. Acad. Sci. U.S.A.">
        <title>Evolutionary erosion of yeast sex chromosomes by mating-type switching accidents.</title>
        <authorList>
            <person name="Gordon J.L."/>
            <person name="Armisen D."/>
            <person name="Proux-Wera E."/>
            <person name="Oheigeartaigh S.S."/>
            <person name="Byrne K.P."/>
            <person name="Wolfe K.H."/>
        </authorList>
    </citation>
    <scope>NUCLEOTIDE SEQUENCE [LARGE SCALE GENOMIC DNA]</scope>
    <source>
        <strain evidence="11">ATCC 22294 / BCRC 22015 / CBS 2517 / CECT 1963 / NBRC 1671 / NRRL Y-8276</strain>
    </source>
</reference>
<comment type="subcellular location">
    <subcellularLocation>
        <location evidence="1 7">Nucleus</location>
    </subcellularLocation>
</comment>
<dbReference type="Proteomes" id="UP000005220">
    <property type="component" value="Chromosome 1"/>
</dbReference>
<dbReference type="PANTHER" id="PTHR16140">
    <property type="entry name" value="NON-STRUCTURAL MAINTENANCE OF CHROMOSOMES ELEMENT 4"/>
    <property type="match status" value="1"/>
</dbReference>